<comment type="caution">
    <text evidence="3">The sequence shown here is derived from an EMBL/GenBank/DDBJ whole genome shotgun (WGS) entry which is preliminary data.</text>
</comment>
<feature type="compositionally biased region" description="Polar residues" evidence="1">
    <location>
        <begin position="440"/>
        <end position="463"/>
    </location>
</feature>
<feature type="compositionally biased region" description="Basic and acidic residues" evidence="1">
    <location>
        <begin position="278"/>
        <end position="289"/>
    </location>
</feature>
<feature type="compositionally biased region" description="Acidic residues" evidence="1">
    <location>
        <begin position="479"/>
        <end position="503"/>
    </location>
</feature>
<sequence>MADPKHVLRCAVPDCNRKFTVGGSVYRHWRLNHPELTGGKTRDDSWAIPIDQGDENAVGGELQSPVSEQPVAAGPASVAEEVVVPVAVMAPLVFSPLQPHPQSQSQHPSSSLLPPLLSPSSYFPPSSLLSANFSPPLPRHPLSPQFLRISSPPSLQCRPTHQNQLRSSRSTRNQDHNVAPRNRAGGLDLDPTEGLPVQNWEFQTVRVNQDETTEPAESADQGPKFNHPNYPWPEQPLPAFFHQLPLLNQQLIQRARTGNTNPERSEWDRKNQKWIPGIEKEKAKARAKAEATTSNLGDQDGTENEDLDDEENVSGKRRKTDAGPQGRSFEYKKWTKVPQAIAEQRTETKYLADRRPGMPSLYGGAYKATNGFGSLGINPNAGSGAIGFEFGDANGLGNTSGVLGSAAAVPEPVPVRKNPPPRRKKKGGPGRKKKEPVPTPITTSTTQPLSAVATNTSTENQLQPVLPGAPTGDTQPQVEDAEGSGSDSDDDGSEEGEIAEEPELQTQPPRPVLEQITPEPFSPSAANEQIVEPTAPVLDAEVTVEEGLSKPLQQSPQPSNGLAEENMPVLITSELVVDAVLAEPAAPTSVQGSAAPSNAETAVQEPQSQIVQPSPETASNEADIATILDTDHPTTDQVIETLPNPTVQGAPAAEVEIIEASASDLIPEVTQVTQDVTANTESSNDVEMQDVAPAEAIAAQPDIPATAPEGDGEIDLLGGLEAAVDKEAGASAANDE</sequence>
<evidence type="ECO:0000313" key="3">
    <source>
        <dbReference type="EMBL" id="KAK5053727.1"/>
    </source>
</evidence>
<feature type="region of interest" description="Disordered" evidence="1">
    <location>
        <begin position="143"/>
        <end position="196"/>
    </location>
</feature>
<dbReference type="EMBL" id="JAVRRD010000011">
    <property type="protein sequence ID" value="KAK5053727.1"/>
    <property type="molecule type" value="Genomic_DNA"/>
</dbReference>
<dbReference type="AlphaFoldDB" id="A0AAV9NEQ5"/>
<evidence type="ECO:0000313" key="4">
    <source>
        <dbReference type="Proteomes" id="UP001358417"/>
    </source>
</evidence>
<feature type="compositionally biased region" description="Polar residues" evidence="1">
    <location>
        <begin position="551"/>
        <end position="560"/>
    </location>
</feature>
<dbReference type="PROSITE" id="PS00028">
    <property type="entry name" value="ZINC_FINGER_C2H2_1"/>
    <property type="match status" value="1"/>
</dbReference>
<evidence type="ECO:0000256" key="1">
    <source>
        <dbReference type="SAM" id="MobiDB-lite"/>
    </source>
</evidence>
<accession>A0AAV9NEQ5</accession>
<dbReference type="RefSeq" id="XP_064706852.1">
    <property type="nucleotide sequence ID" value="XM_064845307.1"/>
</dbReference>
<proteinExistence type="predicted"/>
<reference evidence="3 4" key="1">
    <citation type="submission" date="2023-08" db="EMBL/GenBank/DDBJ databases">
        <title>Black Yeasts Isolated from many extreme environments.</title>
        <authorList>
            <person name="Coleine C."/>
            <person name="Stajich J.E."/>
            <person name="Selbmann L."/>
        </authorList>
    </citation>
    <scope>NUCLEOTIDE SEQUENCE [LARGE SCALE GENOMIC DNA]</scope>
    <source>
        <strain evidence="3 4">CCFEE 5792</strain>
    </source>
</reference>
<name>A0AAV9NEQ5_9EURO</name>
<gene>
    <name evidence="3" type="ORF">LTR84_001688</name>
</gene>
<feature type="compositionally biased region" description="Acidic residues" evidence="1">
    <location>
        <begin position="300"/>
        <end position="312"/>
    </location>
</feature>
<feature type="region of interest" description="Disordered" evidence="1">
    <location>
        <begin position="257"/>
        <end position="330"/>
    </location>
</feature>
<keyword evidence="4" id="KW-1185">Reference proteome</keyword>
<feature type="compositionally biased region" description="Polar residues" evidence="1">
    <location>
        <begin position="151"/>
        <end position="171"/>
    </location>
</feature>
<feature type="compositionally biased region" description="Basic residues" evidence="1">
    <location>
        <begin position="419"/>
        <end position="434"/>
    </location>
</feature>
<feature type="region of interest" description="Disordered" evidence="1">
    <location>
        <begin position="209"/>
        <end position="229"/>
    </location>
</feature>
<feature type="domain" description="C2H2-type" evidence="2">
    <location>
        <begin position="10"/>
        <end position="33"/>
    </location>
</feature>
<dbReference type="InterPro" id="IPR013087">
    <property type="entry name" value="Znf_C2H2_type"/>
</dbReference>
<protein>
    <recommendedName>
        <fullName evidence="2">C2H2-type domain-containing protein</fullName>
    </recommendedName>
</protein>
<feature type="region of interest" description="Disordered" evidence="1">
    <location>
        <begin position="404"/>
        <end position="566"/>
    </location>
</feature>
<feature type="compositionally biased region" description="Polar residues" evidence="1">
    <location>
        <begin position="588"/>
        <end position="620"/>
    </location>
</feature>
<dbReference type="GeneID" id="89969904"/>
<feature type="region of interest" description="Disordered" evidence="1">
    <location>
        <begin position="585"/>
        <end position="624"/>
    </location>
</feature>
<dbReference type="Proteomes" id="UP001358417">
    <property type="component" value="Unassembled WGS sequence"/>
</dbReference>
<evidence type="ECO:0000259" key="2">
    <source>
        <dbReference type="PROSITE" id="PS00028"/>
    </source>
</evidence>
<organism evidence="3 4">
    <name type="scientific">Exophiala bonariae</name>
    <dbReference type="NCBI Taxonomy" id="1690606"/>
    <lineage>
        <taxon>Eukaryota</taxon>
        <taxon>Fungi</taxon>
        <taxon>Dikarya</taxon>
        <taxon>Ascomycota</taxon>
        <taxon>Pezizomycotina</taxon>
        <taxon>Eurotiomycetes</taxon>
        <taxon>Chaetothyriomycetidae</taxon>
        <taxon>Chaetothyriales</taxon>
        <taxon>Herpotrichiellaceae</taxon>
        <taxon>Exophiala</taxon>
    </lineage>
</organism>